<proteinExistence type="predicted"/>
<organism evidence="1 2">
    <name type="scientific">Gordonia rhizosphera NBRC 16068</name>
    <dbReference type="NCBI Taxonomy" id="1108045"/>
    <lineage>
        <taxon>Bacteria</taxon>
        <taxon>Bacillati</taxon>
        <taxon>Actinomycetota</taxon>
        <taxon>Actinomycetes</taxon>
        <taxon>Mycobacteriales</taxon>
        <taxon>Gordoniaceae</taxon>
        <taxon>Gordonia</taxon>
    </lineage>
</organism>
<protein>
    <submittedName>
        <fullName evidence="1">Uncharacterized protein</fullName>
    </submittedName>
</protein>
<dbReference type="STRING" id="1108045.GORHZ_006_00290"/>
<reference evidence="1 2" key="1">
    <citation type="submission" date="2012-08" db="EMBL/GenBank/DDBJ databases">
        <title>Whole genome shotgun sequence of Gordonia rhizosphera NBRC 16068.</title>
        <authorList>
            <person name="Takarada H."/>
            <person name="Isaki S."/>
            <person name="Hosoyama A."/>
            <person name="Tsuchikane K."/>
            <person name="Katsumata H."/>
            <person name="Baba S."/>
            <person name="Ohji S."/>
            <person name="Yamazaki S."/>
            <person name="Fujita N."/>
        </authorList>
    </citation>
    <scope>NUCLEOTIDE SEQUENCE [LARGE SCALE GENOMIC DNA]</scope>
    <source>
        <strain evidence="1 2">NBRC 16068</strain>
    </source>
</reference>
<name>K6VMN2_9ACTN</name>
<dbReference type="eggNOG" id="COG5421">
    <property type="taxonomic scope" value="Bacteria"/>
</dbReference>
<accession>K6VMN2</accession>
<keyword evidence="2" id="KW-1185">Reference proteome</keyword>
<comment type="caution">
    <text evidence="1">The sequence shown here is derived from an EMBL/GenBank/DDBJ whole genome shotgun (WGS) entry which is preliminary data.</text>
</comment>
<dbReference type="EMBL" id="BAHC01000006">
    <property type="protein sequence ID" value="GAB88160.1"/>
    <property type="molecule type" value="Genomic_DNA"/>
</dbReference>
<evidence type="ECO:0000313" key="1">
    <source>
        <dbReference type="EMBL" id="GAB88160.1"/>
    </source>
</evidence>
<dbReference type="AlphaFoldDB" id="K6VMN2"/>
<evidence type="ECO:0000313" key="2">
    <source>
        <dbReference type="Proteomes" id="UP000008363"/>
    </source>
</evidence>
<sequence length="95" mass="10638">MNDRRVLDMVTSFQQDPSPRYLGCPLKLGNLTPRPPAKTARVIEARTGWSIEKFVTTARRYRTVSIQAGQQTATAADLIPDELQDALNAIRDDTH</sequence>
<gene>
    <name evidence="1" type="ORF">GORHZ_006_00290</name>
</gene>
<dbReference type="Proteomes" id="UP000008363">
    <property type="component" value="Unassembled WGS sequence"/>
</dbReference>